<dbReference type="EMBL" id="MLJW01000897">
    <property type="protein sequence ID" value="OIQ81652.1"/>
    <property type="molecule type" value="Genomic_DNA"/>
</dbReference>
<accession>A0A1J5QNY7</accession>
<sequence>MLPRYVLLDLETTGSNPMHDRITEMAAVRFEGGREVARWNRLVQPGQPIPAFIQRLTGITDAMVAGAPSFAAVLPELLGLLDGAVLVAHNARFDHSFLKNAAAREGVDLRVKTLCTVRLSRRLYPSALGHGLDAIMRRHGLQTLARHRAMGDVDVLRAWLDAVRGELGVARLEAAAGELLRSSAGVPRPGVMLAD</sequence>
<keyword evidence="2" id="KW-0808">Transferase</keyword>
<dbReference type="SMART" id="SM00479">
    <property type="entry name" value="EXOIII"/>
    <property type="match status" value="1"/>
</dbReference>
<feature type="domain" description="Exonuclease" evidence="1">
    <location>
        <begin position="4"/>
        <end position="169"/>
    </location>
</feature>
<dbReference type="InterPro" id="IPR036397">
    <property type="entry name" value="RNaseH_sf"/>
</dbReference>
<proteinExistence type="predicted"/>
<dbReference type="GO" id="GO:0008408">
    <property type="term" value="F:3'-5' exonuclease activity"/>
    <property type="evidence" value="ECO:0007669"/>
    <property type="project" value="TreeGrafter"/>
</dbReference>
<dbReference type="NCBIfam" id="TIGR00573">
    <property type="entry name" value="dnaq"/>
    <property type="match status" value="1"/>
</dbReference>
<dbReference type="Pfam" id="PF00929">
    <property type="entry name" value="RNase_T"/>
    <property type="match status" value="1"/>
</dbReference>
<dbReference type="FunFam" id="3.30.420.10:FF:000045">
    <property type="entry name" value="3'-5' exonuclease DinG"/>
    <property type="match status" value="1"/>
</dbReference>
<name>A0A1J5QNY7_9ZZZZ</name>
<dbReference type="InterPro" id="IPR006054">
    <property type="entry name" value="DnaQ"/>
</dbReference>
<evidence type="ECO:0000313" key="2">
    <source>
        <dbReference type="EMBL" id="OIQ81652.1"/>
    </source>
</evidence>
<keyword evidence="2" id="KW-0548">Nucleotidyltransferase</keyword>
<dbReference type="InterPro" id="IPR012337">
    <property type="entry name" value="RNaseH-like_sf"/>
</dbReference>
<dbReference type="SUPFAM" id="SSF53098">
    <property type="entry name" value="Ribonuclease H-like"/>
    <property type="match status" value="1"/>
</dbReference>
<dbReference type="PANTHER" id="PTHR30231:SF37">
    <property type="entry name" value="EXODEOXYRIBONUCLEASE 10"/>
    <property type="match status" value="1"/>
</dbReference>
<comment type="caution">
    <text evidence="2">The sequence shown here is derived from an EMBL/GenBank/DDBJ whole genome shotgun (WGS) entry which is preliminary data.</text>
</comment>
<reference evidence="2" key="1">
    <citation type="submission" date="2016-10" db="EMBL/GenBank/DDBJ databases">
        <title>Sequence of Gallionella enrichment culture.</title>
        <authorList>
            <person name="Poehlein A."/>
            <person name="Muehling M."/>
            <person name="Daniel R."/>
        </authorList>
    </citation>
    <scope>NUCLEOTIDE SEQUENCE</scope>
</reference>
<dbReference type="GO" id="GO:0003887">
    <property type="term" value="F:DNA-directed DNA polymerase activity"/>
    <property type="evidence" value="ECO:0007669"/>
    <property type="project" value="UniProtKB-EC"/>
</dbReference>
<dbReference type="GO" id="GO:0003677">
    <property type="term" value="F:DNA binding"/>
    <property type="evidence" value="ECO:0007669"/>
    <property type="project" value="InterPro"/>
</dbReference>
<organism evidence="2">
    <name type="scientific">mine drainage metagenome</name>
    <dbReference type="NCBI Taxonomy" id="410659"/>
    <lineage>
        <taxon>unclassified sequences</taxon>
        <taxon>metagenomes</taxon>
        <taxon>ecological metagenomes</taxon>
    </lineage>
</organism>
<dbReference type="PANTHER" id="PTHR30231">
    <property type="entry name" value="DNA POLYMERASE III SUBUNIT EPSILON"/>
    <property type="match status" value="1"/>
</dbReference>
<dbReference type="GO" id="GO:0005829">
    <property type="term" value="C:cytosol"/>
    <property type="evidence" value="ECO:0007669"/>
    <property type="project" value="TreeGrafter"/>
</dbReference>
<protein>
    <submittedName>
        <fullName evidence="2">DNA polymerase III PolC-type</fullName>
        <ecNumber evidence="2">2.7.7.7</ecNumber>
    </submittedName>
</protein>
<dbReference type="AlphaFoldDB" id="A0A1J5QNY7"/>
<dbReference type="CDD" id="cd06127">
    <property type="entry name" value="DEDDh"/>
    <property type="match status" value="1"/>
</dbReference>
<dbReference type="EC" id="2.7.7.7" evidence="2"/>
<gene>
    <name evidence="2" type="primary">polC_16</name>
    <name evidence="2" type="ORF">GALL_365760</name>
</gene>
<evidence type="ECO:0000259" key="1">
    <source>
        <dbReference type="SMART" id="SM00479"/>
    </source>
</evidence>
<dbReference type="GO" id="GO:0045004">
    <property type="term" value="P:DNA replication proofreading"/>
    <property type="evidence" value="ECO:0007669"/>
    <property type="project" value="TreeGrafter"/>
</dbReference>
<dbReference type="InterPro" id="IPR013520">
    <property type="entry name" value="Ribonucl_H"/>
</dbReference>
<dbReference type="Gene3D" id="3.30.420.10">
    <property type="entry name" value="Ribonuclease H-like superfamily/Ribonuclease H"/>
    <property type="match status" value="1"/>
</dbReference>